<feature type="domain" description="Alpha/beta hydrolase fold-3" evidence="2">
    <location>
        <begin position="75"/>
        <end position="287"/>
    </location>
</feature>
<sequence>MAYTSEEEILALAKIDPEYESHLTNAAAGNFKAPINSNVEVGETLDIPMRDGYISQLRIHRPKDAADKPHGPVIVLMFGGGFQTGDSTQLSPLALAMTNLYDVSVINISYRLAPANKFPTGPNDVWDSLKWIAANQERLRIDLDKGFVVGGISSGANLAAVCAQKWVDERLSPPMTGSLILIPMLLQPSIVPKQYEHLWLAREQNSQAPGFNMNDVNAAMAAYEPDEKSTDFSPFNAKNPHKGLPRTYISVCGLDPLRDDGLVYYHALEDNAVETRLNVYPGVPHAHIFLTHLQSAQKFVLDLVKAAGWLLDKEKSVEEIMAVLASK</sequence>
<dbReference type="InterPro" id="IPR029058">
    <property type="entry name" value="AB_hydrolase_fold"/>
</dbReference>
<reference evidence="3 4" key="1">
    <citation type="submission" date="2016-04" db="EMBL/GenBank/DDBJ databases">
        <title>Multiple horizontal gene transfer events from other fungi enriched the ability of the initially mycotrophic fungus Trichoderma (Ascomycota) to feed on dead plant biomass.</title>
        <authorList>
            <person name="Atanasova L."/>
            <person name="Chenthamara K."/>
            <person name="Zhang J."/>
            <person name="Grujic M."/>
            <person name="Henrissat B."/>
            <person name="Kuo A."/>
            <person name="Aertz A."/>
            <person name="Salamov A."/>
            <person name="Lipzen A."/>
            <person name="Labutti K."/>
            <person name="Barry K."/>
            <person name="Miao Y."/>
            <person name="Rahimi M.J."/>
            <person name="Shen Q."/>
            <person name="Grigoriev I.V."/>
            <person name="Kubicek C.P."/>
            <person name="Druzhinina I.S."/>
        </authorList>
    </citation>
    <scope>NUCLEOTIDE SEQUENCE [LARGE SCALE GENOMIC DNA]</scope>
    <source>
        <strain evidence="3 4">NJAU 4742</strain>
    </source>
</reference>
<dbReference type="AlphaFoldDB" id="A0A1T3CJ80"/>
<name>A0A1T3CJ80_9HYPO</name>
<dbReference type="Gene3D" id="3.40.50.1820">
    <property type="entry name" value="alpha/beta hydrolase"/>
    <property type="match status" value="1"/>
</dbReference>
<comment type="caution">
    <text evidence="3">The sequence shown here is derived from an EMBL/GenBank/DDBJ whole genome shotgun (WGS) entry which is preliminary data.</text>
</comment>
<dbReference type="PANTHER" id="PTHR48081">
    <property type="entry name" value="AB HYDROLASE SUPERFAMILY PROTEIN C4A8.06C"/>
    <property type="match status" value="1"/>
</dbReference>
<proteinExistence type="predicted"/>
<evidence type="ECO:0000256" key="1">
    <source>
        <dbReference type="ARBA" id="ARBA00022801"/>
    </source>
</evidence>
<dbReference type="GO" id="GO:0016787">
    <property type="term" value="F:hydrolase activity"/>
    <property type="evidence" value="ECO:0007669"/>
    <property type="project" value="UniProtKB-KW"/>
</dbReference>
<keyword evidence="4" id="KW-1185">Reference proteome</keyword>
<dbReference type="Proteomes" id="UP000191004">
    <property type="component" value="Unassembled WGS sequence"/>
</dbReference>
<dbReference type="PANTHER" id="PTHR48081:SF8">
    <property type="entry name" value="ALPHA_BETA HYDROLASE FOLD-3 DOMAIN-CONTAINING PROTEIN-RELATED"/>
    <property type="match status" value="1"/>
</dbReference>
<dbReference type="Pfam" id="PF07859">
    <property type="entry name" value="Abhydrolase_3"/>
    <property type="match status" value="1"/>
</dbReference>
<keyword evidence="1 3" id="KW-0378">Hydrolase</keyword>
<evidence type="ECO:0000259" key="2">
    <source>
        <dbReference type="Pfam" id="PF07859"/>
    </source>
</evidence>
<dbReference type="EMBL" id="LVVK01000016">
    <property type="protein sequence ID" value="OPB41158.1"/>
    <property type="molecule type" value="Genomic_DNA"/>
</dbReference>
<organism evidence="3 4">
    <name type="scientific">Trichoderma guizhouense</name>
    <dbReference type="NCBI Taxonomy" id="1491466"/>
    <lineage>
        <taxon>Eukaryota</taxon>
        <taxon>Fungi</taxon>
        <taxon>Dikarya</taxon>
        <taxon>Ascomycota</taxon>
        <taxon>Pezizomycotina</taxon>
        <taxon>Sordariomycetes</taxon>
        <taxon>Hypocreomycetidae</taxon>
        <taxon>Hypocreales</taxon>
        <taxon>Hypocreaceae</taxon>
        <taxon>Trichoderma</taxon>
    </lineage>
</organism>
<protein>
    <submittedName>
        <fullName evidence="3">Putative alpha beta hydrolase fold-3 domain-containing protein</fullName>
    </submittedName>
</protein>
<evidence type="ECO:0000313" key="3">
    <source>
        <dbReference type="EMBL" id="OPB41158.1"/>
    </source>
</evidence>
<evidence type="ECO:0000313" key="4">
    <source>
        <dbReference type="Proteomes" id="UP000191004"/>
    </source>
</evidence>
<dbReference type="InterPro" id="IPR013094">
    <property type="entry name" value="AB_hydrolase_3"/>
</dbReference>
<accession>A0A1T3CJ80</accession>
<dbReference type="SUPFAM" id="SSF53474">
    <property type="entry name" value="alpha/beta-Hydrolases"/>
    <property type="match status" value="1"/>
</dbReference>
<gene>
    <name evidence="3" type="ORF">A0O28_0108550</name>
</gene>
<dbReference type="InterPro" id="IPR050300">
    <property type="entry name" value="GDXG_lipolytic_enzyme"/>
</dbReference>